<dbReference type="InterPro" id="IPR035994">
    <property type="entry name" value="Nucleoside_phosphorylase_sf"/>
</dbReference>
<dbReference type="OrthoDB" id="626167at2759"/>
<protein>
    <recommendedName>
        <fullName evidence="3">Nucleoside phosphorylase domain-containing protein</fullName>
    </recommendedName>
</protein>
<dbReference type="GO" id="GO:0009116">
    <property type="term" value="P:nucleoside metabolic process"/>
    <property type="evidence" value="ECO:0007669"/>
    <property type="project" value="InterPro"/>
</dbReference>
<dbReference type="EMBL" id="ML993893">
    <property type="protein sequence ID" value="KAF2203799.1"/>
    <property type="molecule type" value="Genomic_DNA"/>
</dbReference>
<dbReference type="Proteomes" id="UP000799536">
    <property type="component" value="Unassembled WGS sequence"/>
</dbReference>
<organism evidence="1 2">
    <name type="scientific">Delitschia confertaspora ATCC 74209</name>
    <dbReference type="NCBI Taxonomy" id="1513339"/>
    <lineage>
        <taxon>Eukaryota</taxon>
        <taxon>Fungi</taxon>
        <taxon>Dikarya</taxon>
        <taxon>Ascomycota</taxon>
        <taxon>Pezizomycotina</taxon>
        <taxon>Dothideomycetes</taxon>
        <taxon>Pleosporomycetidae</taxon>
        <taxon>Pleosporales</taxon>
        <taxon>Delitschiaceae</taxon>
        <taxon>Delitschia</taxon>
    </lineage>
</organism>
<dbReference type="PANTHER" id="PTHR46082:SF11">
    <property type="entry name" value="AAA+ ATPASE DOMAIN-CONTAINING PROTEIN-RELATED"/>
    <property type="match status" value="1"/>
</dbReference>
<dbReference type="GO" id="GO:0003824">
    <property type="term" value="F:catalytic activity"/>
    <property type="evidence" value="ECO:0007669"/>
    <property type="project" value="InterPro"/>
</dbReference>
<dbReference type="InterPro" id="IPR053137">
    <property type="entry name" value="NLR-like"/>
</dbReference>
<dbReference type="PANTHER" id="PTHR46082">
    <property type="entry name" value="ATP/GTP-BINDING PROTEIN-RELATED"/>
    <property type="match status" value="1"/>
</dbReference>
<evidence type="ECO:0008006" key="3">
    <source>
        <dbReference type="Google" id="ProtNLM"/>
    </source>
</evidence>
<dbReference type="AlphaFoldDB" id="A0A9P4MS69"/>
<gene>
    <name evidence="1" type="ORF">GQ43DRAFT_497820</name>
</gene>
<accession>A0A9P4MS69</accession>
<evidence type="ECO:0000313" key="1">
    <source>
        <dbReference type="EMBL" id="KAF2203799.1"/>
    </source>
</evidence>
<sequence length="304" mass="33632">MLDEEHAIPPYDTHYDSNTYICGMINGHAIIIPTCPHGETGNVNAGRLAGPMFKTFLSIRITELVGIGGGILRSITSEDPLNDIHLGDVVVGWPSDGKHACVYYGRGRLKANGLRDCVVIASNSVIQDGQLRDQISARRGEALCIEMEAAGFNVNRPCLVTFGICDYADTHKNDIWRSYTAGNAAAFTRELLCRIQPNVINEMEGVTEAPISYRKTVNEFQYMALEAVEIQPLLSVEKAFEQSFRDIGKLLHIPEITDEKVDVKGLVKAKLSYEGFGQWLMIVDNVEDVSVLFDPLEKGALWID</sequence>
<dbReference type="Gene3D" id="3.40.50.1580">
    <property type="entry name" value="Nucleoside phosphorylase domain"/>
    <property type="match status" value="2"/>
</dbReference>
<reference evidence="1" key="1">
    <citation type="journal article" date="2020" name="Stud. Mycol.">
        <title>101 Dothideomycetes genomes: a test case for predicting lifestyles and emergence of pathogens.</title>
        <authorList>
            <person name="Haridas S."/>
            <person name="Albert R."/>
            <person name="Binder M."/>
            <person name="Bloem J."/>
            <person name="Labutti K."/>
            <person name="Salamov A."/>
            <person name="Andreopoulos B."/>
            <person name="Baker S."/>
            <person name="Barry K."/>
            <person name="Bills G."/>
            <person name="Bluhm B."/>
            <person name="Cannon C."/>
            <person name="Castanera R."/>
            <person name="Culley D."/>
            <person name="Daum C."/>
            <person name="Ezra D."/>
            <person name="Gonzalez J."/>
            <person name="Henrissat B."/>
            <person name="Kuo A."/>
            <person name="Liang C."/>
            <person name="Lipzen A."/>
            <person name="Lutzoni F."/>
            <person name="Magnuson J."/>
            <person name="Mondo S."/>
            <person name="Nolan M."/>
            <person name="Ohm R."/>
            <person name="Pangilinan J."/>
            <person name="Park H.-J."/>
            <person name="Ramirez L."/>
            <person name="Alfaro M."/>
            <person name="Sun H."/>
            <person name="Tritt A."/>
            <person name="Yoshinaga Y."/>
            <person name="Zwiers L.-H."/>
            <person name="Turgeon B."/>
            <person name="Goodwin S."/>
            <person name="Spatafora J."/>
            <person name="Crous P."/>
            <person name="Grigoriev I."/>
        </authorList>
    </citation>
    <scope>NUCLEOTIDE SEQUENCE</scope>
    <source>
        <strain evidence="1">ATCC 74209</strain>
    </source>
</reference>
<proteinExistence type="predicted"/>
<comment type="caution">
    <text evidence="1">The sequence shown here is derived from an EMBL/GenBank/DDBJ whole genome shotgun (WGS) entry which is preliminary data.</text>
</comment>
<dbReference type="SUPFAM" id="SSF53167">
    <property type="entry name" value="Purine and uridine phosphorylases"/>
    <property type="match status" value="1"/>
</dbReference>
<name>A0A9P4MS69_9PLEO</name>
<evidence type="ECO:0000313" key="2">
    <source>
        <dbReference type="Proteomes" id="UP000799536"/>
    </source>
</evidence>
<keyword evidence="2" id="KW-1185">Reference proteome</keyword>